<dbReference type="Proteomes" id="UP000176527">
    <property type="component" value="Unassembled WGS sequence"/>
</dbReference>
<keyword evidence="1" id="KW-0812">Transmembrane</keyword>
<dbReference type="EMBL" id="MFDE01000003">
    <property type="protein sequence ID" value="OGE39254.1"/>
    <property type="molecule type" value="Genomic_DNA"/>
</dbReference>
<evidence type="ECO:0000313" key="3">
    <source>
        <dbReference type="Proteomes" id="UP000176527"/>
    </source>
</evidence>
<dbReference type="Pfam" id="PF09136">
    <property type="entry name" value="Glucodextran_B"/>
    <property type="match status" value="1"/>
</dbReference>
<dbReference type="InterPro" id="IPR013783">
    <property type="entry name" value="Ig-like_fold"/>
</dbReference>
<dbReference type="Gene3D" id="2.60.40.10">
    <property type="entry name" value="Immunoglobulins"/>
    <property type="match status" value="2"/>
</dbReference>
<sequence length="239" mass="26582">MSYRTRSTRRFVKKSRTNFLTTIIISALLIYVTFFWILPNLINGLGNIKNFINPNQKKGQDVSENPSFAPPVLNIPYEATNSSVIEISGFTSPNSRVKIYVDDSLESTTQSDENGSFTAKNVNLNLGTNNIYGKSVDDKDKESLPSKTIRLMFDNEEPILEVSEPEDGHAFQSERKIKVSGKTEAGVKVFVNDAQAIVASDGSFNLIFNLNDGENILTIKAVDLASNFEEITKKVTFQP</sequence>
<organism evidence="2 3">
    <name type="scientific">Candidatus Daviesbacteria bacterium RIFCSPHIGHO2_12_FULL_37_11</name>
    <dbReference type="NCBI Taxonomy" id="1797777"/>
    <lineage>
        <taxon>Bacteria</taxon>
        <taxon>Candidatus Daviesiibacteriota</taxon>
    </lineage>
</organism>
<protein>
    <recommendedName>
        <fullName evidence="4">Bacterial Ig domain-containing protein</fullName>
    </recommendedName>
</protein>
<keyword evidence="1" id="KW-0472">Membrane</keyword>
<gene>
    <name evidence="2" type="ORF">A3F00_04180</name>
</gene>
<evidence type="ECO:0000313" key="2">
    <source>
        <dbReference type="EMBL" id="OGE39254.1"/>
    </source>
</evidence>
<evidence type="ECO:0000256" key="1">
    <source>
        <dbReference type="SAM" id="Phobius"/>
    </source>
</evidence>
<proteinExistence type="predicted"/>
<reference evidence="2 3" key="1">
    <citation type="journal article" date="2016" name="Nat. Commun.">
        <title>Thousands of microbial genomes shed light on interconnected biogeochemical processes in an aquifer system.</title>
        <authorList>
            <person name="Anantharaman K."/>
            <person name="Brown C.T."/>
            <person name="Hug L.A."/>
            <person name="Sharon I."/>
            <person name="Castelle C.J."/>
            <person name="Probst A.J."/>
            <person name="Thomas B.C."/>
            <person name="Singh A."/>
            <person name="Wilkins M.J."/>
            <person name="Karaoz U."/>
            <person name="Brodie E.L."/>
            <person name="Williams K.H."/>
            <person name="Hubbard S.S."/>
            <person name="Banfield J.F."/>
        </authorList>
    </citation>
    <scope>NUCLEOTIDE SEQUENCE [LARGE SCALE GENOMIC DNA]</scope>
</reference>
<name>A0A1F5KEH2_9BACT</name>
<evidence type="ECO:0008006" key="4">
    <source>
        <dbReference type="Google" id="ProtNLM"/>
    </source>
</evidence>
<comment type="caution">
    <text evidence="2">The sequence shown here is derived from an EMBL/GenBank/DDBJ whole genome shotgun (WGS) entry which is preliminary data.</text>
</comment>
<feature type="transmembrane region" description="Helical" evidence="1">
    <location>
        <begin position="20"/>
        <end position="38"/>
    </location>
</feature>
<dbReference type="AlphaFoldDB" id="A0A1F5KEH2"/>
<accession>A0A1F5KEH2</accession>
<keyword evidence="1" id="KW-1133">Transmembrane helix</keyword>